<reference evidence="1" key="2">
    <citation type="submission" date="2018-05" db="EMBL/GenBank/DDBJ databases">
        <title>OgluRS3 (Oryza glumaepatula Reference Sequence Version 3).</title>
        <authorList>
            <person name="Zhang J."/>
            <person name="Kudrna D."/>
            <person name="Lee S."/>
            <person name="Talag J."/>
            <person name="Welchert J."/>
            <person name="Wing R.A."/>
        </authorList>
    </citation>
    <scope>NUCLEOTIDE SEQUENCE [LARGE SCALE GENOMIC DNA]</scope>
</reference>
<dbReference type="Gramene" id="OGLUM11G21370.1">
    <property type="protein sequence ID" value="OGLUM11G21370.1"/>
    <property type="gene ID" value="OGLUM11G21370"/>
</dbReference>
<dbReference type="EnsemblPlants" id="OGLUM11G21370.1">
    <property type="protein sequence ID" value="OGLUM11G21370.1"/>
    <property type="gene ID" value="OGLUM11G21370"/>
</dbReference>
<accession>A0A0E0BLY0</accession>
<dbReference type="Proteomes" id="UP000026961">
    <property type="component" value="Chromosome 11"/>
</dbReference>
<dbReference type="HOGENOM" id="CLU_2337042_0_0_1"/>
<protein>
    <submittedName>
        <fullName evidence="1">Uncharacterized protein</fullName>
    </submittedName>
</protein>
<evidence type="ECO:0000313" key="2">
    <source>
        <dbReference type="Proteomes" id="UP000026961"/>
    </source>
</evidence>
<keyword evidence="2" id="KW-1185">Reference proteome</keyword>
<sequence>MSQMGFCVLHRSTGRTSWDRTGFASVLGATYLLPVARKAEKNTHLSKVAFGVTKNWTRVFDCFGGETLVIDMGSSYLKTCMFVFVLGINKDTIFIIYD</sequence>
<dbReference type="AlphaFoldDB" id="A0A0E0BLY0"/>
<organism evidence="1">
    <name type="scientific">Oryza glumipatula</name>
    <dbReference type="NCBI Taxonomy" id="40148"/>
    <lineage>
        <taxon>Eukaryota</taxon>
        <taxon>Viridiplantae</taxon>
        <taxon>Streptophyta</taxon>
        <taxon>Embryophyta</taxon>
        <taxon>Tracheophyta</taxon>
        <taxon>Spermatophyta</taxon>
        <taxon>Magnoliopsida</taxon>
        <taxon>Liliopsida</taxon>
        <taxon>Poales</taxon>
        <taxon>Poaceae</taxon>
        <taxon>BOP clade</taxon>
        <taxon>Oryzoideae</taxon>
        <taxon>Oryzeae</taxon>
        <taxon>Oryzinae</taxon>
        <taxon>Oryza</taxon>
    </lineage>
</organism>
<name>A0A0E0BLY0_9ORYZ</name>
<reference evidence="1" key="1">
    <citation type="submission" date="2015-04" db="UniProtKB">
        <authorList>
            <consortium name="EnsemblPlants"/>
        </authorList>
    </citation>
    <scope>IDENTIFICATION</scope>
</reference>
<proteinExistence type="predicted"/>
<evidence type="ECO:0000313" key="1">
    <source>
        <dbReference type="EnsemblPlants" id="OGLUM11G21370.1"/>
    </source>
</evidence>